<keyword evidence="4" id="KW-1185">Reference proteome</keyword>
<feature type="signal peptide" evidence="1">
    <location>
        <begin position="1"/>
        <end position="33"/>
    </location>
</feature>
<dbReference type="CDD" id="cd15482">
    <property type="entry name" value="Sialidase_non-viral"/>
    <property type="match status" value="1"/>
</dbReference>
<evidence type="ECO:0000256" key="1">
    <source>
        <dbReference type="SAM" id="SignalP"/>
    </source>
</evidence>
<evidence type="ECO:0000259" key="2">
    <source>
        <dbReference type="Pfam" id="PF13088"/>
    </source>
</evidence>
<feature type="chain" id="PRO_5026361325" evidence="1">
    <location>
        <begin position="34"/>
        <end position="432"/>
    </location>
</feature>
<accession>A0A6I6AAK2</accession>
<feature type="domain" description="Sialidase" evidence="2">
    <location>
        <begin position="141"/>
        <end position="376"/>
    </location>
</feature>
<dbReference type="Proteomes" id="UP000427281">
    <property type="component" value="Chromosome"/>
</dbReference>
<dbReference type="Pfam" id="PF13088">
    <property type="entry name" value="BNR_2"/>
    <property type="match status" value="1"/>
</dbReference>
<proteinExistence type="predicted"/>
<dbReference type="KEGG" id="gim:F1728_04955"/>
<reference evidence="3 4" key="1">
    <citation type="submission" date="2019-09" db="EMBL/GenBank/DDBJ databases">
        <title>Gimesia benthica sp. nov., a novel bacterium isolated from deep-sea water of the Northwest Indian Ocean.</title>
        <authorList>
            <person name="Dai X."/>
        </authorList>
    </citation>
    <scope>NUCLEOTIDE SEQUENCE [LARGE SCALE GENOMIC DNA]</scope>
    <source>
        <strain evidence="3 4">E7</strain>
    </source>
</reference>
<dbReference type="InterPro" id="IPR036278">
    <property type="entry name" value="Sialidase_sf"/>
</dbReference>
<evidence type="ECO:0000313" key="4">
    <source>
        <dbReference type="Proteomes" id="UP000427281"/>
    </source>
</evidence>
<sequence>MESRSRETRMKLFQNLSLSSIIIMFLLMQTASAADPGTLSLKQKQMLKATSPLFKAIYQNHSGQAMIKLNGVSTDNGLTWEPVKPTPDFDKDLPYGYRRSHYGLWRDPVNGNILSLFNCMDTPDKDPKAHEPRWQWHWYYLRYRVSTDGGRSYLYDKPIVQKGKEYSPEYPVDGVHISQNCFFLGDLGCDPIRTREGTILVPMQMPPLADDGKSLHNPGGGWYWLQTRILIGRWTENNDLEWESSEPIEGDGKRTVRGLYEPTLAQMPDGNLICIMRGSNGGKSDPSNKLPSRKWISISQDGGHKWSKPEPWTYSDGEPFFSPSSMSELIKHSNGRTYWIGNISEKNCQANHPRWPLVIGEVDPKTYGIIRDNLVVIDTKQPDEEDVNLSHWHSIEDRQTGNIVITTSRASKGYKSRTPVIYTIGVEGARSQ</sequence>
<evidence type="ECO:0000313" key="3">
    <source>
        <dbReference type="EMBL" id="QGQ22081.1"/>
    </source>
</evidence>
<gene>
    <name evidence="3" type="ORF">F1728_04955</name>
</gene>
<organism evidence="3 4">
    <name type="scientific">Gimesia benthica</name>
    <dbReference type="NCBI Taxonomy" id="2608982"/>
    <lineage>
        <taxon>Bacteria</taxon>
        <taxon>Pseudomonadati</taxon>
        <taxon>Planctomycetota</taxon>
        <taxon>Planctomycetia</taxon>
        <taxon>Planctomycetales</taxon>
        <taxon>Planctomycetaceae</taxon>
        <taxon>Gimesia</taxon>
    </lineage>
</organism>
<protein>
    <submittedName>
        <fullName evidence="3">Exo-alpha-sialidase</fullName>
    </submittedName>
</protein>
<dbReference type="InterPro" id="IPR011040">
    <property type="entry name" value="Sialidase"/>
</dbReference>
<dbReference type="AlphaFoldDB" id="A0A6I6AAK2"/>
<name>A0A6I6AAK2_9PLAN</name>
<dbReference type="EMBL" id="CP043930">
    <property type="protein sequence ID" value="QGQ22081.1"/>
    <property type="molecule type" value="Genomic_DNA"/>
</dbReference>
<dbReference type="Gene3D" id="2.120.10.10">
    <property type="match status" value="1"/>
</dbReference>
<keyword evidence="1" id="KW-0732">Signal</keyword>
<dbReference type="SUPFAM" id="SSF50939">
    <property type="entry name" value="Sialidases"/>
    <property type="match status" value="1"/>
</dbReference>